<dbReference type="Pfam" id="PF01568">
    <property type="entry name" value="Molydop_binding"/>
    <property type="match status" value="1"/>
</dbReference>
<dbReference type="InterPro" id="IPR050123">
    <property type="entry name" value="Prok_molybdopt-oxidoreductase"/>
</dbReference>
<dbReference type="InterPro" id="IPR009010">
    <property type="entry name" value="Asp_de-COase-like_dom_sf"/>
</dbReference>
<evidence type="ECO:0000256" key="18">
    <source>
        <dbReference type="RuleBase" id="RU004523"/>
    </source>
</evidence>
<proteinExistence type="inferred from homology"/>
<dbReference type="SMART" id="SM00926">
    <property type="entry name" value="Molybdop_Fe4S4"/>
    <property type="match status" value="1"/>
</dbReference>
<dbReference type="InterPro" id="IPR006656">
    <property type="entry name" value="Mopterin_OxRdtase"/>
</dbReference>
<dbReference type="InterPro" id="IPR017896">
    <property type="entry name" value="4Fe4S_Fe-S-bd"/>
</dbReference>
<dbReference type="Pfam" id="PF13510">
    <property type="entry name" value="Fer2_4"/>
    <property type="match status" value="1"/>
</dbReference>
<evidence type="ECO:0000259" key="22">
    <source>
        <dbReference type="PROSITE" id="PS51839"/>
    </source>
</evidence>
<evidence type="ECO:0000259" key="19">
    <source>
        <dbReference type="PROSITE" id="PS51085"/>
    </source>
</evidence>
<evidence type="ECO:0000256" key="17">
    <source>
        <dbReference type="ARBA" id="ARBA00047712"/>
    </source>
</evidence>
<dbReference type="GO" id="GO:0043546">
    <property type="term" value="F:molybdopterin cofactor binding"/>
    <property type="evidence" value="ECO:0007669"/>
    <property type="project" value="InterPro"/>
</dbReference>
<evidence type="ECO:0000256" key="16">
    <source>
        <dbReference type="ARBA" id="ARBA00034078"/>
    </source>
</evidence>
<dbReference type="PANTHER" id="PTHR43105:SF10">
    <property type="entry name" value="NADH-QUINONE OXIDOREDUCTASE SUBUNIT G"/>
    <property type="match status" value="1"/>
</dbReference>
<keyword evidence="5" id="KW-0004">4Fe-4S</keyword>
<dbReference type="FunFam" id="3.10.20.740:FF:000004">
    <property type="entry name" value="NADH-quinone oxidoreductase"/>
    <property type="match status" value="1"/>
</dbReference>
<keyword evidence="7" id="KW-0874">Quinone</keyword>
<name>A0A2U3QEZ2_9BACT</name>
<evidence type="ECO:0000256" key="15">
    <source>
        <dbReference type="ARBA" id="ARBA00023136"/>
    </source>
</evidence>
<keyword evidence="11" id="KW-0408">Iron</keyword>
<feature type="domain" description="4Fe-4S ferredoxin-type" evidence="20">
    <location>
        <begin position="172"/>
        <end position="206"/>
    </location>
</feature>
<dbReference type="OrthoDB" id="9803192at2"/>
<keyword evidence="14" id="KW-0830">Ubiquinone</keyword>
<keyword evidence="10" id="KW-1278">Translocase</keyword>
<evidence type="ECO:0000259" key="20">
    <source>
        <dbReference type="PROSITE" id="PS51379"/>
    </source>
</evidence>
<dbReference type="GO" id="GO:0051539">
    <property type="term" value="F:4 iron, 4 sulfur cluster binding"/>
    <property type="evidence" value="ECO:0007669"/>
    <property type="project" value="UniProtKB-KW"/>
</dbReference>
<dbReference type="GO" id="GO:0046872">
    <property type="term" value="F:metal ion binding"/>
    <property type="evidence" value="ECO:0007669"/>
    <property type="project" value="UniProtKB-KW"/>
</dbReference>
<keyword evidence="13" id="KW-0520">NAD</keyword>
<evidence type="ECO:0000256" key="7">
    <source>
        <dbReference type="ARBA" id="ARBA00022719"/>
    </source>
</evidence>
<keyword evidence="6" id="KW-0001">2Fe-2S</keyword>
<comment type="cofactor">
    <cofactor evidence="1">
        <name>[4Fe-4S] cluster</name>
        <dbReference type="ChEBI" id="CHEBI:49883"/>
    </cofactor>
</comment>
<evidence type="ECO:0000256" key="13">
    <source>
        <dbReference type="ARBA" id="ARBA00023027"/>
    </source>
</evidence>
<dbReference type="PROSITE" id="PS51839">
    <property type="entry name" value="4FE4S_HC3"/>
    <property type="match status" value="1"/>
</dbReference>
<keyword evidence="24" id="KW-1185">Reference proteome</keyword>
<dbReference type="Proteomes" id="UP000245125">
    <property type="component" value="Unassembled WGS sequence"/>
</dbReference>
<dbReference type="Gene3D" id="3.40.50.740">
    <property type="match status" value="2"/>
</dbReference>
<comment type="catalytic activity">
    <reaction evidence="17">
        <text>a quinone + NADH + 5 H(+)(in) = a quinol + NAD(+) + 4 H(+)(out)</text>
        <dbReference type="Rhea" id="RHEA:57888"/>
        <dbReference type="ChEBI" id="CHEBI:15378"/>
        <dbReference type="ChEBI" id="CHEBI:24646"/>
        <dbReference type="ChEBI" id="CHEBI:57540"/>
        <dbReference type="ChEBI" id="CHEBI:57945"/>
        <dbReference type="ChEBI" id="CHEBI:132124"/>
    </reaction>
</comment>
<dbReference type="InterPro" id="IPR006963">
    <property type="entry name" value="Mopterin_OxRdtase_4Fe-4S_dom"/>
</dbReference>
<dbReference type="EMBL" id="OUUY01000046">
    <property type="protein sequence ID" value="SPP99954.1"/>
    <property type="molecule type" value="Genomic_DNA"/>
</dbReference>
<dbReference type="PANTHER" id="PTHR43105">
    <property type="entry name" value="RESPIRATORY NITRATE REDUCTASE"/>
    <property type="match status" value="1"/>
</dbReference>
<sequence>MIKVTINGKEINLEKAMTVLEAARSAGIKIPTLCYHEQLEKYGGCRLCLVEVERMPRLQTACTLMVTDGMVVRTETEAIANVRRSVLEFLLINHPLDCPYCDKAGECELQDLVEKYGPATSRFKESKRKVTESLEDPVLVRNMERCIVCTRCVRMCEGVQGAAAIAVIDRGGHSHIEPFSGGKFDCEYCGNCVSVCPVGAIMSRLHRHSYRPWQLVSETETICPYCGVGCTLVVQVRDDVIKRVVPRIGTAVNNGLLCSRGRFGYEFVGHKDRLTAPLIKKDGVFEEATWEEAIRLIARRLGEIKDTFGGSSIAGIASPRCTNEDNYVFQKFMRVTLGSNNIDSTARTGYAGAQAFIENIFGQGATANLIPGLSNSDAVVVAGGDPTAMNPILGLQIRACARKGGNILTIGHIKGLRHYTPVELRPSLFSEDILLEGILSALKDKKGLPGSNQILEGKIKDINLSSAEVTRVCGISEKDFALFIDKLSGASNAAVVIGKEVVQSSGGSYRLLLLAAITYLINGRVYLLSERANEQGLLDMGCAPDLLPGYRPLGYAEFRKKYEIAWKSPLPEQPGLTIFEMIEAAKSGLLKAMYIMGENPVFNMPNSKEVEAALKKVDFLIVQDIFLTESARLADVVLPALSWSEKNGTYTNMERRIQRLRKAVTREGMEDWRIVLEIARNMGSKMNYEDSENVFFEISRVSPLHRDLGYEEIEKGTAIYPYKGEPLRSLTEEIRTEKGGSIESAGKLYLRLERPLFHSGTLSRKSQALVNIYAGAVARISPGTAGRLSLKDGDIIRISSGIGSLDLPLAVEKAVEDSVLMLTNNFEGRGAFSLMEYSIDPVTKAPVIDGNVVTVEKVGR</sequence>
<dbReference type="GO" id="GO:0003954">
    <property type="term" value="F:NADH dehydrogenase activity"/>
    <property type="evidence" value="ECO:0007669"/>
    <property type="project" value="TreeGrafter"/>
</dbReference>
<evidence type="ECO:0000313" key="23">
    <source>
        <dbReference type="EMBL" id="SPP99954.1"/>
    </source>
</evidence>
<evidence type="ECO:0000313" key="24">
    <source>
        <dbReference type="Proteomes" id="UP000245125"/>
    </source>
</evidence>
<evidence type="ECO:0000256" key="11">
    <source>
        <dbReference type="ARBA" id="ARBA00023004"/>
    </source>
</evidence>
<dbReference type="Gene3D" id="2.40.40.20">
    <property type="match status" value="1"/>
</dbReference>
<keyword evidence="15" id="KW-0472">Membrane</keyword>
<dbReference type="SMART" id="SM00929">
    <property type="entry name" value="NADH-G_4Fe-4S_3"/>
    <property type="match status" value="1"/>
</dbReference>
<dbReference type="PROSITE" id="PS00641">
    <property type="entry name" value="COMPLEX1_75K_1"/>
    <property type="match status" value="1"/>
</dbReference>
<dbReference type="EC" id="1.6.5.11" evidence="23"/>
<dbReference type="GO" id="GO:0042773">
    <property type="term" value="P:ATP synthesis coupled electron transport"/>
    <property type="evidence" value="ECO:0007669"/>
    <property type="project" value="InterPro"/>
</dbReference>
<feature type="domain" description="4Fe-4S Mo/W bis-MGD-type" evidence="21">
    <location>
        <begin position="216"/>
        <end position="272"/>
    </location>
</feature>
<gene>
    <name evidence="23" type="ORF">NBG4_140014</name>
</gene>
<dbReference type="InterPro" id="IPR017900">
    <property type="entry name" value="4Fe4S_Fe_S_CS"/>
</dbReference>
<dbReference type="Pfam" id="PF10588">
    <property type="entry name" value="NADH-G_4Fe-4S_3"/>
    <property type="match status" value="1"/>
</dbReference>
<dbReference type="CDD" id="cd00207">
    <property type="entry name" value="fer2"/>
    <property type="match status" value="1"/>
</dbReference>
<dbReference type="InterPro" id="IPR006657">
    <property type="entry name" value="MoPterin_dinucl-bd_dom"/>
</dbReference>
<dbReference type="AlphaFoldDB" id="A0A2U3QEZ2"/>
<evidence type="ECO:0000259" key="21">
    <source>
        <dbReference type="PROSITE" id="PS51669"/>
    </source>
</evidence>
<dbReference type="PROSITE" id="PS51669">
    <property type="entry name" value="4FE4S_MOW_BIS_MGD"/>
    <property type="match status" value="1"/>
</dbReference>
<comment type="function">
    <text evidence="2">NDH-1 shuttles electrons from NADH, via FMN and iron-sulfur (Fe-S) centers, to quinones in the respiratory chain. The immediate electron acceptor for the enzyme in this species is believed to be ubiquinone. Couples the redox reaction to proton translocation (for every two electrons transferred, four hydrogen ions are translocated across the cytoplasmic membrane), and thus conserves the redox energy in a proton gradient.</text>
</comment>
<keyword evidence="8" id="KW-0479">Metal-binding</keyword>
<dbReference type="Gene3D" id="3.40.228.10">
    <property type="entry name" value="Dimethylsulfoxide Reductase, domain 2"/>
    <property type="match status" value="1"/>
</dbReference>
<dbReference type="PROSITE" id="PS51379">
    <property type="entry name" value="4FE4S_FER_2"/>
    <property type="match status" value="1"/>
</dbReference>
<dbReference type="FunFam" id="3.30.70.20:FF:000035">
    <property type="entry name" value="Iron hydrogenase 1"/>
    <property type="match status" value="1"/>
</dbReference>
<keyword evidence="23" id="KW-0560">Oxidoreductase</keyword>
<dbReference type="GO" id="GO:0008137">
    <property type="term" value="F:NADH dehydrogenase (ubiquinone) activity"/>
    <property type="evidence" value="ECO:0007669"/>
    <property type="project" value="InterPro"/>
</dbReference>
<evidence type="ECO:0000256" key="5">
    <source>
        <dbReference type="ARBA" id="ARBA00022485"/>
    </source>
</evidence>
<dbReference type="SUPFAM" id="SSF50692">
    <property type="entry name" value="ADC-like"/>
    <property type="match status" value="1"/>
</dbReference>
<dbReference type="PROSITE" id="PS00551">
    <property type="entry name" value="MOLYBDOPTERIN_PROK_1"/>
    <property type="match status" value="1"/>
</dbReference>
<dbReference type="InterPro" id="IPR019574">
    <property type="entry name" value="NADH_UbQ_OxRdtase_Gsu_4Fe4S-bd"/>
</dbReference>
<evidence type="ECO:0000256" key="12">
    <source>
        <dbReference type="ARBA" id="ARBA00023014"/>
    </source>
</evidence>
<evidence type="ECO:0000256" key="9">
    <source>
        <dbReference type="ARBA" id="ARBA00022737"/>
    </source>
</evidence>
<feature type="domain" description="4Fe-4S His(Cys)3-ligated-type" evidence="22">
    <location>
        <begin position="78"/>
        <end position="117"/>
    </location>
</feature>
<evidence type="ECO:0000256" key="6">
    <source>
        <dbReference type="ARBA" id="ARBA00022714"/>
    </source>
</evidence>
<comment type="similarity">
    <text evidence="4 18">Belongs to the complex I 75 kDa subunit family.</text>
</comment>
<dbReference type="SUPFAM" id="SSF53706">
    <property type="entry name" value="Formate dehydrogenase/DMSO reductase, domains 1-3"/>
    <property type="match status" value="1"/>
</dbReference>
<dbReference type="PROSITE" id="PS00198">
    <property type="entry name" value="4FE4S_FER_1"/>
    <property type="match status" value="1"/>
</dbReference>
<dbReference type="Gene3D" id="3.30.70.20">
    <property type="match status" value="1"/>
</dbReference>
<dbReference type="InterPro" id="IPR010228">
    <property type="entry name" value="NADH_UbQ_OxRdtase_Gsu"/>
</dbReference>
<dbReference type="Pfam" id="PF04879">
    <property type="entry name" value="Molybdop_Fe4S4"/>
    <property type="match status" value="1"/>
</dbReference>
<reference evidence="24" key="1">
    <citation type="submission" date="2018-03" db="EMBL/GenBank/DDBJ databases">
        <authorList>
            <person name="Zecchin S."/>
        </authorList>
    </citation>
    <scope>NUCLEOTIDE SEQUENCE [LARGE SCALE GENOMIC DNA]</scope>
</reference>
<dbReference type="InterPro" id="IPR036010">
    <property type="entry name" value="2Fe-2S_ferredoxin-like_sf"/>
</dbReference>
<dbReference type="GO" id="GO:0016020">
    <property type="term" value="C:membrane"/>
    <property type="evidence" value="ECO:0007669"/>
    <property type="project" value="UniProtKB-SubCell"/>
</dbReference>
<dbReference type="PIRSF" id="PIRSF036643">
    <property type="entry name" value="FDH_alpha"/>
    <property type="match status" value="1"/>
</dbReference>
<evidence type="ECO:0000256" key="8">
    <source>
        <dbReference type="ARBA" id="ARBA00022723"/>
    </source>
</evidence>
<feature type="domain" description="2Fe-2S ferredoxin-type" evidence="19">
    <location>
        <begin position="1"/>
        <end position="78"/>
    </location>
</feature>
<comment type="cofactor">
    <cofactor evidence="16">
        <name>[2Fe-2S] cluster</name>
        <dbReference type="ChEBI" id="CHEBI:190135"/>
    </cofactor>
</comment>
<dbReference type="SUPFAM" id="SSF54862">
    <property type="entry name" value="4Fe-4S ferredoxins"/>
    <property type="match status" value="1"/>
</dbReference>
<evidence type="ECO:0000256" key="14">
    <source>
        <dbReference type="ARBA" id="ARBA00023075"/>
    </source>
</evidence>
<dbReference type="Pfam" id="PF22117">
    <property type="entry name" value="Fer4_Nqo3"/>
    <property type="match status" value="1"/>
</dbReference>
<dbReference type="Pfam" id="PF00384">
    <property type="entry name" value="Molybdopterin"/>
    <property type="match status" value="1"/>
</dbReference>
<dbReference type="SUPFAM" id="SSF54292">
    <property type="entry name" value="2Fe-2S ferredoxin-like"/>
    <property type="match status" value="1"/>
</dbReference>
<keyword evidence="9" id="KW-0677">Repeat</keyword>
<dbReference type="NCBIfam" id="TIGR01973">
    <property type="entry name" value="NuoG"/>
    <property type="match status" value="1"/>
</dbReference>
<protein>
    <submittedName>
        <fullName evidence="23">Putative NADH-quinone oxidoreductase, subunit G (NuoG)</fullName>
        <ecNumber evidence="23">1.6.5.11</ecNumber>
    </submittedName>
</protein>
<comment type="subcellular location">
    <subcellularLocation>
        <location evidence="3">Membrane</location>
    </subcellularLocation>
</comment>
<keyword evidence="12" id="KW-0411">Iron-sulfur</keyword>
<dbReference type="PROSITE" id="PS51085">
    <property type="entry name" value="2FE2S_FER_2"/>
    <property type="match status" value="1"/>
</dbReference>
<evidence type="ECO:0000256" key="10">
    <source>
        <dbReference type="ARBA" id="ARBA00022967"/>
    </source>
</evidence>
<dbReference type="GO" id="GO:0051537">
    <property type="term" value="F:2 iron, 2 sulfur cluster binding"/>
    <property type="evidence" value="ECO:0007669"/>
    <property type="project" value="UniProtKB-KW"/>
</dbReference>
<dbReference type="PROSITE" id="PS00643">
    <property type="entry name" value="COMPLEX1_75K_3"/>
    <property type="match status" value="1"/>
</dbReference>
<dbReference type="Gene3D" id="3.10.20.740">
    <property type="match status" value="1"/>
</dbReference>
<dbReference type="InterPro" id="IPR027467">
    <property type="entry name" value="MopterinOxRdtase_cofactor_BS"/>
</dbReference>
<evidence type="ECO:0000256" key="2">
    <source>
        <dbReference type="ARBA" id="ARBA00002378"/>
    </source>
</evidence>
<dbReference type="InterPro" id="IPR000283">
    <property type="entry name" value="NADH_UbQ_OxRdtase_75kDa_su_CS"/>
</dbReference>
<dbReference type="InterPro" id="IPR001041">
    <property type="entry name" value="2Fe-2S_ferredoxin-type"/>
</dbReference>
<accession>A0A2U3QEZ2</accession>
<dbReference type="GO" id="GO:0048038">
    <property type="term" value="F:quinone binding"/>
    <property type="evidence" value="ECO:0007669"/>
    <property type="project" value="UniProtKB-KW"/>
</dbReference>
<evidence type="ECO:0000256" key="4">
    <source>
        <dbReference type="ARBA" id="ARBA00005404"/>
    </source>
</evidence>
<evidence type="ECO:0000256" key="3">
    <source>
        <dbReference type="ARBA" id="ARBA00004370"/>
    </source>
</evidence>
<dbReference type="Gene3D" id="2.20.25.90">
    <property type="entry name" value="ADC-like domains"/>
    <property type="match status" value="1"/>
</dbReference>
<dbReference type="InterPro" id="IPR054351">
    <property type="entry name" value="NADH_UbQ_OxRdtase_ferredoxin"/>
</dbReference>
<organism evidence="23 24">
    <name type="scientific">Candidatus Sulfobium mesophilum</name>
    <dbReference type="NCBI Taxonomy" id="2016548"/>
    <lineage>
        <taxon>Bacteria</taxon>
        <taxon>Pseudomonadati</taxon>
        <taxon>Nitrospirota</taxon>
        <taxon>Nitrospiria</taxon>
        <taxon>Nitrospirales</taxon>
        <taxon>Nitrospiraceae</taxon>
        <taxon>Candidatus Sulfobium</taxon>
    </lineage>
</organism>
<evidence type="ECO:0000256" key="1">
    <source>
        <dbReference type="ARBA" id="ARBA00001966"/>
    </source>
</evidence>